<dbReference type="NCBIfam" id="TIGR02269">
    <property type="entry name" value="TIGR02269 family lipoprotein"/>
    <property type="match status" value="1"/>
</dbReference>
<comment type="caution">
    <text evidence="3">The sequence shown here is derived from an EMBL/GenBank/DDBJ whole genome shotgun (WGS) entry which is preliminary data.</text>
</comment>
<dbReference type="EMBL" id="BJXR01000021">
    <property type="protein sequence ID" value="GEN07158.1"/>
    <property type="molecule type" value="Genomic_DNA"/>
</dbReference>
<accession>A0A511T195</accession>
<organism evidence="3 4">
    <name type="scientific">Myxococcus fulvus</name>
    <dbReference type="NCBI Taxonomy" id="33"/>
    <lineage>
        <taxon>Bacteria</taxon>
        <taxon>Pseudomonadati</taxon>
        <taxon>Myxococcota</taxon>
        <taxon>Myxococcia</taxon>
        <taxon>Myxococcales</taxon>
        <taxon>Cystobacterineae</taxon>
        <taxon>Myxococcaceae</taxon>
        <taxon>Myxococcus</taxon>
    </lineage>
</organism>
<protein>
    <recommendedName>
        <fullName evidence="5">Lipoprotein</fullName>
    </recommendedName>
</protein>
<feature type="signal peptide" evidence="2">
    <location>
        <begin position="1"/>
        <end position="38"/>
    </location>
</feature>
<evidence type="ECO:0000313" key="3">
    <source>
        <dbReference type="EMBL" id="GEN07158.1"/>
    </source>
</evidence>
<gene>
    <name evidence="3" type="ORF">MFU01_21950</name>
</gene>
<evidence type="ECO:0000313" key="4">
    <source>
        <dbReference type="Proteomes" id="UP000321514"/>
    </source>
</evidence>
<feature type="chain" id="PRO_5022103222" description="Lipoprotein" evidence="2">
    <location>
        <begin position="39"/>
        <end position="239"/>
    </location>
</feature>
<dbReference type="Proteomes" id="UP000321514">
    <property type="component" value="Unassembled WGS sequence"/>
</dbReference>
<evidence type="ECO:0000256" key="2">
    <source>
        <dbReference type="SAM" id="SignalP"/>
    </source>
</evidence>
<proteinExistence type="predicted"/>
<dbReference type="Pfam" id="PF09533">
    <property type="entry name" value="DUF2380"/>
    <property type="match status" value="1"/>
</dbReference>
<evidence type="ECO:0000256" key="1">
    <source>
        <dbReference type="SAM" id="MobiDB-lite"/>
    </source>
</evidence>
<name>A0A511T195_MYXFU</name>
<sequence length="239" mass="27115">MLTLEVCMRVIVRVWPRTERKSWWLPLLALSWMACATASVPPMQEAWELAEVECEDPSEDECVTMLCLGEDCGFYRCEDSLDGAVELARFPPARPPAASAAPGGGPRRNRGAAQRLPKGAVMTFPNWNGAAQVIPPSHRLPSGRWEKHHIFPQEEALARWFEGRGVKIHSYTIPIPYELHQRIHRVGGRGGEWNEAWREFRRTNPRASPEDIFKHAGELIYRFQLMGGPIQPYYSKPGT</sequence>
<evidence type="ECO:0008006" key="5">
    <source>
        <dbReference type="Google" id="ProtNLM"/>
    </source>
</evidence>
<dbReference type="InterPro" id="IPR011755">
    <property type="entry name" value="CHP02269_MYXXA"/>
</dbReference>
<keyword evidence="2" id="KW-0732">Signal</keyword>
<feature type="region of interest" description="Disordered" evidence="1">
    <location>
        <begin position="94"/>
        <end position="115"/>
    </location>
</feature>
<reference evidence="3 4" key="1">
    <citation type="submission" date="2019-07" db="EMBL/GenBank/DDBJ databases">
        <title>Whole genome shotgun sequence of Myxococcus fulvus NBRC 100333.</title>
        <authorList>
            <person name="Hosoyama A."/>
            <person name="Uohara A."/>
            <person name="Ohji S."/>
            <person name="Ichikawa N."/>
        </authorList>
    </citation>
    <scope>NUCLEOTIDE SEQUENCE [LARGE SCALE GENOMIC DNA]</scope>
    <source>
        <strain evidence="3 4">NBRC 100333</strain>
    </source>
</reference>
<dbReference type="AlphaFoldDB" id="A0A511T195"/>